<dbReference type="Gene3D" id="3.40.50.1010">
    <property type="entry name" value="5'-nuclease"/>
    <property type="match status" value="1"/>
</dbReference>
<dbReference type="CDD" id="cd18682">
    <property type="entry name" value="PIN_VapC-like"/>
    <property type="match status" value="1"/>
</dbReference>
<dbReference type="EMBL" id="CP036276">
    <property type="protein sequence ID" value="QDU45201.1"/>
    <property type="molecule type" value="Genomic_DNA"/>
</dbReference>
<name>A0A517ZRU2_9PLAN</name>
<keyword evidence="3" id="KW-1185">Reference proteome</keyword>
<proteinExistence type="predicted"/>
<dbReference type="Pfam" id="PF01850">
    <property type="entry name" value="PIN"/>
    <property type="match status" value="1"/>
</dbReference>
<protein>
    <submittedName>
        <fullName evidence="2">PIN domain protein</fullName>
    </submittedName>
</protein>
<accession>A0A517ZRU2</accession>
<evidence type="ECO:0000313" key="2">
    <source>
        <dbReference type="EMBL" id="QDU45201.1"/>
    </source>
</evidence>
<dbReference type="InterPro" id="IPR029060">
    <property type="entry name" value="PIN-like_dom_sf"/>
</dbReference>
<evidence type="ECO:0000313" key="3">
    <source>
        <dbReference type="Proteomes" id="UP000319383"/>
    </source>
</evidence>
<dbReference type="KEGG" id="sdyn:Mal52_36920"/>
<organism evidence="2 3">
    <name type="scientific">Symmachiella dynata</name>
    <dbReference type="NCBI Taxonomy" id="2527995"/>
    <lineage>
        <taxon>Bacteria</taxon>
        <taxon>Pseudomonadati</taxon>
        <taxon>Planctomycetota</taxon>
        <taxon>Planctomycetia</taxon>
        <taxon>Planctomycetales</taxon>
        <taxon>Planctomycetaceae</taxon>
        <taxon>Symmachiella</taxon>
    </lineage>
</organism>
<dbReference type="SUPFAM" id="SSF88723">
    <property type="entry name" value="PIN domain-like"/>
    <property type="match status" value="1"/>
</dbReference>
<evidence type="ECO:0000259" key="1">
    <source>
        <dbReference type="Pfam" id="PF01850"/>
    </source>
</evidence>
<reference evidence="2 3" key="1">
    <citation type="submission" date="2019-02" db="EMBL/GenBank/DDBJ databases">
        <title>Deep-cultivation of Planctomycetes and their phenomic and genomic characterization uncovers novel biology.</title>
        <authorList>
            <person name="Wiegand S."/>
            <person name="Jogler M."/>
            <person name="Boedeker C."/>
            <person name="Pinto D."/>
            <person name="Vollmers J."/>
            <person name="Rivas-Marin E."/>
            <person name="Kohn T."/>
            <person name="Peeters S.H."/>
            <person name="Heuer A."/>
            <person name="Rast P."/>
            <person name="Oberbeckmann S."/>
            <person name="Bunk B."/>
            <person name="Jeske O."/>
            <person name="Meyerdierks A."/>
            <person name="Storesund J.E."/>
            <person name="Kallscheuer N."/>
            <person name="Luecker S."/>
            <person name="Lage O.M."/>
            <person name="Pohl T."/>
            <person name="Merkel B.J."/>
            <person name="Hornburger P."/>
            <person name="Mueller R.-W."/>
            <person name="Bruemmer F."/>
            <person name="Labrenz M."/>
            <person name="Spormann A.M."/>
            <person name="Op den Camp H."/>
            <person name="Overmann J."/>
            <person name="Amann R."/>
            <person name="Jetten M.S.M."/>
            <person name="Mascher T."/>
            <person name="Medema M.H."/>
            <person name="Devos D.P."/>
            <person name="Kaster A.-K."/>
            <person name="Ovreas L."/>
            <person name="Rohde M."/>
            <person name="Galperin M.Y."/>
            <person name="Jogler C."/>
        </authorList>
    </citation>
    <scope>NUCLEOTIDE SEQUENCE [LARGE SCALE GENOMIC DNA]</scope>
    <source>
        <strain evidence="2 3">Mal52</strain>
    </source>
</reference>
<sequence>MRLFRSIATRRRANVSDVVLDASAVLAYAQGERGADLVEQHLFGAIMSAVNYSEVLKKTLERGGDMAATALLLEGARIDVVAFDTRQATVAASLYGATKDAGLSFADRACLSLAITLDAPLYTADGRLADVEAPIELVLIRKPLASSGAKRKSPKL</sequence>
<dbReference type="InterPro" id="IPR002716">
    <property type="entry name" value="PIN_dom"/>
</dbReference>
<gene>
    <name evidence="2" type="ORF">Mal52_36920</name>
</gene>
<dbReference type="Proteomes" id="UP000319383">
    <property type="component" value="Chromosome"/>
</dbReference>
<feature type="domain" description="PIN" evidence="1">
    <location>
        <begin position="18"/>
        <end position="132"/>
    </location>
</feature>
<dbReference type="AlphaFoldDB" id="A0A517ZRU2"/>